<dbReference type="InterPro" id="IPR002885">
    <property type="entry name" value="PPR_rpt"/>
</dbReference>
<accession>A0AAP0PKZ9</accession>
<dbReference type="PANTHER" id="PTHR47926">
    <property type="entry name" value="PENTATRICOPEPTIDE REPEAT-CONTAINING PROTEIN"/>
    <property type="match status" value="1"/>
</dbReference>
<keyword evidence="1" id="KW-0677">Repeat</keyword>
<dbReference type="InterPro" id="IPR046848">
    <property type="entry name" value="E_motif"/>
</dbReference>
<dbReference type="Pfam" id="PF01535">
    <property type="entry name" value="PPR"/>
    <property type="match status" value="1"/>
</dbReference>
<dbReference type="Gene3D" id="1.25.40.10">
    <property type="entry name" value="Tetratricopeptide repeat domain"/>
    <property type="match status" value="1"/>
</dbReference>
<dbReference type="PANTHER" id="PTHR47926:SF537">
    <property type="entry name" value="PENTACOTRIPEPTIDE-REPEAT REGION OF PRORP DOMAIN-CONTAINING PROTEIN"/>
    <property type="match status" value="1"/>
</dbReference>
<dbReference type="EMBL" id="JBBNAE010000002">
    <property type="protein sequence ID" value="KAK9146469.1"/>
    <property type="molecule type" value="Genomic_DNA"/>
</dbReference>
<evidence type="ECO:0008006" key="4">
    <source>
        <dbReference type="Google" id="ProtNLM"/>
    </source>
</evidence>
<evidence type="ECO:0000313" key="2">
    <source>
        <dbReference type="EMBL" id="KAK9146469.1"/>
    </source>
</evidence>
<proteinExistence type="predicted"/>
<protein>
    <recommendedName>
        <fullName evidence="4">Pentatricopeptide repeat-containing protein</fullName>
    </recommendedName>
</protein>
<comment type="caution">
    <text evidence="2">The sequence shown here is derived from an EMBL/GenBank/DDBJ whole genome shotgun (WGS) entry which is preliminary data.</text>
</comment>
<sequence length="137" mass="15171">MFQFHETEVRRAGIINLLGRAGRFAEAQELIKSMPMTPNAAVWGALLGACRIHGNVELGKLLLELEPQNSGRYALLSHIYAKVGRWDDVAMVRTLMKDRNIKTASGRSVINLNGVTRWLTSLDETDQCDAGGGYREA</sequence>
<keyword evidence="3" id="KW-1185">Reference proteome</keyword>
<dbReference type="GO" id="GO:0009451">
    <property type="term" value="P:RNA modification"/>
    <property type="evidence" value="ECO:0007669"/>
    <property type="project" value="InterPro"/>
</dbReference>
<dbReference type="Proteomes" id="UP001417504">
    <property type="component" value="Unassembled WGS sequence"/>
</dbReference>
<dbReference type="InterPro" id="IPR046960">
    <property type="entry name" value="PPR_At4g14850-like_plant"/>
</dbReference>
<dbReference type="GO" id="GO:0003723">
    <property type="term" value="F:RNA binding"/>
    <property type="evidence" value="ECO:0007669"/>
    <property type="project" value="InterPro"/>
</dbReference>
<name>A0AAP0PKZ9_9MAGN</name>
<dbReference type="Pfam" id="PF20431">
    <property type="entry name" value="E_motif"/>
    <property type="match status" value="1"/>
</dbReference>
<dbReference type="AlphaFoldDB" id="A0AAP0PKZ9"/>
<dbReference type="InterPro" id="IPR011990">
    <property type="entry name" value="TPR-like_helical_dom_sf"/>
</dbReference>
<evidence type="ECO:0000313" key="3">
    <source>
        <dbReference type="Proteomes" id="UP001417504"/>
    </source>
</evidence>
<organism evidence="2 3">
    <name type="scientific">Stephania japonica</name>
    <dbReference type="NCBI Taxonomy" id="461633"/>
    <lineage>
        <taxon>Eukaryota</taxon>
        <taxon>Viridiplantae</taxon>
        <taxon>Streptophyta</taxon>
        <taxon>Embryophyta</taxon>
        <taxon>Tracheophyta</taxon>
        <taxon>Spermatophyta</taxon>
        <taxon>Magnoliopsida</taxon>
        <taxon>Ranunculales</taxon>
        <taxon>Menispermaceae</taxon>
        <taxon>Menispermoideae</taxon>
        <taxon>Cissampelideae</taxon>
        <taxon>Stephania</taxon>
    </lineage>
</organism>
<gene>
    <name evidence="2" type="ORF">Sjap_006372</name>
</gene>
<evidence type="ECO:0000256" key="1">
    <source>
        <dbReference type="ARBA" id="ARBA00022737"/>
    </source>
</evidence>
<reference evidence="2 3" key="1">
    <citation type="submission" date="2024-01" db="EMBL/GenBank/DDBJ databases">
        <title>Genome assemblies of Stephania.</title>
        <authorList>
            <person name="Yang L."/>
        </authorList>
    </citation>
    <scope>NUCLEOTIDE SEQUENCE [LARGE SCALE GENOMIC DNA]</scope>
    <source>
        <strain evidence="2">QJT</strain>
        <tissue evidence="2">Leaf</tissue>
    </source>
</reference>